<dbReference type="Proteomes" id="UP000568380">
    <property type="component" value="Unassembled WGS sequence"/>
</dbReference>
<dbReference type="InterPro" id="IPR024344">
    <property type="entry name" value="MDMPI_metal-binding"/>
</dbReference>
<dbReference type="InterPro" id="IPR034660">
    <property type="entry name" value="DinB/YfiT-like"/>
</dbReference>
<dbReference type="Gene3D" id="1.20.120.450">
    <property type="entry name" value="dinb family like domain"/>
    <property type="match status" value="1"/>
</dbReference>
<keyword evidence="4" id="KW-1185">Reference proteome</keyword>
<dbReference type="GO" id="GO:0046872">
    <property type="term" value="F:metal ion binding"/>
    <property type="evidence" value="ECO:0007669"/>
    <property type="project" value="InterPro"/>
</dbReference>
<protein>
    <submittedName>
        <fullName evidence="3">Uncharacterized protein (TIGR03083 family)</fullName>
    </submittedName>
</protein>
<organism evidence="3 4">
    <name type="scientific">Nonomuraea endophytica</name>
    <dbReference type="NCBI Taxonomy" id="714136"/>
    <lineage>
        <taxon>Bacteria</taxon>
        <taxon>Bacillati</taxon>
        <taxon>Actinomycetota</taxon>
        <taxon>Actinomycetes</taxon>
        <taxon>Streptosporangiales</taxon>
        <taxon>Streptosporangiaceae</taxon>
        <taxon>Nonomuraea</taxon>
    </lineage>
</organism>
<dbReference type="EMBL" id="JACHIN010000001">
    <property type="protein sequence ID" value="MBB5075144.1"/>
    <property type="molecule type" value="Genomic_DNA"/>
</dbReference>
<dbReference type="GO" id="GO:0005886">
    <property type="term" value="C:plasma membrane"/>
    <property type="evidence" value="ECO:0007669"/>
    <property type="project" value="TreeGrafter"/>
</dbReference>
<feature type="domain" description="Mycothiol-dependent maleylpyruvate isomerase metal-binding" evidence="2">
    <location>
        <begin position="8"/>
        <end position="146"/>
    </location>
</feature>
<reference evidence="3 4" key="1">
    <citation type="submission" date="2020-08" db="EMBL/GenBank/DDBJ databases">
        <title>Genomic Encyclopedia of Type Strains, Phase IV (KMG-IV): sequencing the most valuable type-strain genomes for metagenomic binning, comparative biology and taxonomic classification.</title>
        <authorList>
            <person name="Goeker M."/>
        </authorList>
    </citation>
    <scope>NUCLEOTIDE SEQUENCE [LARGE SCALE GENOMIC DNA]</scope>
    <source>
        <strain evidence="3 4">DSM 45385</strain>
    </source>
</reference>
<evidence type="ECO:0000259" key="1">
    <source>
        <dbReference type="Pfam" id="PF07398"/>
    </source>
</evidence>
<evidence type="ECO:0000313" key="4">
    <source>
        <dbReference type="Proteomes" id="UP000568380"/>
    </source>
</evidence>
<dbReference type="InterPro" id="IPR017517">
    <property type="entry name" value="Maleyloyr_isom"/>
</dbReference>
<feature type="domain" description="MDMPI C-terminal" evidence="1">
    <location>
        <begin position="160"/>
        <end position="249"/>
    </location>
</feature>
<dbReference type="InterPro" id="IPR010872">
    <property type="entry name" value="MDMPI_C-term_domain"/>
</dbReference>
<dbReference type="RefSeq" id="WP_184958097.1">
    <property type="nucleotide sequence ID" value="NZ_JACHIN010000001.1"/>
</dbReference>
<evidence type="ECO:0000259" key="2">
    <source>
        <dbReference type="Pfam" id="PF11716"/>
    </source>
</evidence>
<dbReference type="PANTHER" id="PTHR40758:SF1">
    <property type="entry name" value="CONSERVED PROTEIN"/>
    <property type="match status" value="1"/>
</dbReference>
<accession>A0A7W8ED48</accession>
<gene>
    <name evidence="3" type="ORF">HNR40_000590</name>
</gene>
<evidence type="ECO:0000313" key="3">
    <source>
        <dbReference type="EMBL" id="MBB5075144.1"/>
    </source>
</evidence>
<comment type="caution">
    <text evidence="3">The sequence shown here is derived from an EMBL/GenBank/DDBJ whole genome shotgun (WGS) entry which is preliminary data.</text>
</comment>
<dbReference type="SUPFAM" id="SSF109854">
    <property type="entry name" value="DinB/YfiT-like putative metalloenzymes"/>
    <property type="match status" value="1"/>
</dbReference>
<sequence length="257" mass="28097">MDYVTHFRREVQAFEAAGRRVAGREAPPVPSCAGWTMSDLVMHLSGVHRVVAVVIEERLAQPPDPSGLGHLLPADTEGWPLSEQTPSLGVLPVGLVDWFAEGAAVLEAVFSRTAPDERVWTWSAEQTAGFWLRMQTIEAAIHRWDAENALGEPADMDAEMAADAVAQTFEVMVPARRALKQAPPGAGETFRFVCDEGAWTVRFEGDELLDGGSPDLEIAGTASQLMLFLWHRIPAERLAVSGDPKLVDRYFELAPPV</sequence>
<dbReference type="NCBIfam" id="TIGR03083">
    <property type="entry name" value="maleylpyruvate isomerase family mycothiol-dependent enzyme"/>
    <property type="match status" value="1"/>
</dbReference>
<name>A0A7W8ED48_9ACTN</name>
<dbReference type="AlphaFoldDB" id="A0A7W8ED48"/>
<dbReference type="Pfam" id="PF11716">
    <property type="entry name" value="MDMPI_N"/>
    <property type="match status" value="1"/>
</dbReference>
<dbReference type="PANTHER" id="PTHR40758">
    <property type="entry name" value="CONSERVED PROTEIN"/>
    <property type="match status" value="1"/>
</dbReference>
<dbReference type="Pfam" id="PF07398">
    <property type="entry name" value="MDMPI_C"/>
    <property type="match status" value="1"/>
</dbReference>
<proteinExistence type="predicted"/>